<proteinExistence type="predicted"/>
<name>A0A9X0AQX0_9HELO</name>
<evidence type="ECO:0000313" key="2">
    <source>
        <dbReference type="Proteomes" id="UP001152300"/>
    </source>
</evidence>
<dbReference type="EMBL" id="JAPEIS010000004">
    <property type="protein sequence ID" value="KAJ8066803.1"/>
    <property type="molecule type" value="Genomic_DNA"/>
</dbReference>
<evidence type="ECO:0000313" key="1">
    <source>
        <dbReference type="EMBL" id="KAJ8066803.1"/>
    </source>
</evidence>
<reference evidence="1" key="1">
    <citation type="submission" date="2022-11" db="EMBL/GenBank/DDBJ databases">
        <title>Genome Resource of Sclerotinia nivalis Strain SnTB1, a Plant Pathogen Isolated from American Ginseng.</title>
        <authorList>
            <person name="Fan S."/>
        </authorList>
    </citation>
    <scope>NUCLEOTIDE SEQUENCE</scope>
    <source>
        <strain evidence="1">SnTB1</strain>
    </source>
</reference>
<dbReference type="Proteomes" id="UP001152300">
    <property type="component" value="Unassembled WGS sequence"/>
</dbReference>
<sequence>MNFLGNLFSLSRKATTISSLNNPANDHSFPSVSPPLRLVTSSFVVENTGCRSFEQEKSFQIIVSPNGEEIYFFNVIDFIENHPDMFVVDVAQIIDMAKTQTAQVSIGFEDFAYRLDIFERTKQFYKQLGITKEDIDEKYTKFVEIAGRGKYAKLDIGLSQID</sequence>
<keyword evidence="2" id="KW-1185">Reference proteome</keyword>
<comment type="caution">
    <text evidence="1">The sequence shown here is derived from an EMBL/GenBank/DDBJ whole genome shotgun (WGS) entry which is preliminary data.</text>
</comment>
<organism evidence="1 2">
    <name type="scientific">Sclerotinia nivalis</name>
    <dbReference type="NCBI Taxonomy" id="352851"/>
    <lineage>
        <taxon>Eukaryota</taxon>
        <taxon>Fungi</taxon>
        <taxon>Dikarya</taxon>
        <taxon>Ascomycota</taxon>
        <taxon>Pezizomycotina</taxon>
        <taxon>Leotiomycetes</taxon>
        <taxon>Helotiales</taxon>
        <taxon>Sclerotiniaceae</taxon>
        <taxon>Sclerotinia</taxon>
    </lineage>
</organism>
<gene>
    <name evidence="1" type="ORF">OCU04_004190</name>
</gene>
<accession>A0A9X0AQX0</accession>
<dbReference type="AlphaFoldDB" id="A0A9X0AQX0"/>
<protein>
    <submittedName>
        <fullName evidence="1">Uncharacterized protein</fullName>
    </submittedName>
</protein>